<feature type="coiled-coil region" evidence="6">
    <location>
        <begin position="198"/>
        <end position="252"/>
    </location>
</feature>
<dbReference type="EMBL" id="JAJATZ010000008">
    <property type="protein sequence ID" value="MCB5200438.1"/>
    <property type="molecule type" value="Genomic_DNA"/>
</dbReference>
<protein>
    <submittedName>
        <fullName evidence="9">Flotillin</fullName>
    </submittedName>
</protein>
<evidence type="ECO:0000256" key="5">
    <source>
        <dbReference type="ARBA" id="ARBA00023136"/>
    </source>
</evidence>
<dbReference type="InterPro" id="IPR027705">
    <property type="entry name" value="Flotillin_fam"/>
</dbReference>
<dbReference type="Pfam" id="PF01145">
    <property type="entry name" value="Band_7"/>
    <property type="match status" value="1"/>
</dbReference>
<accession>A0ABS8BXH6</accession>
<evidence type="ECO:0000256" key="1">
    <source>
        <dbReference type="ARBA" id="ARBA00004167"/>
    </source>
</evidence>
<name>A0ABS8BXH6_9RHOB</name>
<dbReference type="RefSeq" id="WP_226748963.1">
    <property type="nucleotide sequence ID" value="NZ_JAJATZ010000008.1"/>
</dbReference>
<evidence type="ECO:0000256" key="7">
    <source>
        <dbReference type="SAM" id="MobiDB-lite"/>
    </source>
</evidence>
<dbReference type="Proteomes" id="UP001138961">
    <property type="component" value="Unassembled WGS sequence"/>
</dbReference>
<gene>
    <name evidence="9" type="ORF">LGQ03_14410</name>
</gene>
<dbReference type="PANTHER" id="PTHR13806:SF31">
    <property type="entry name" value="FLOTILLIN-LIKE PROTEIN 1-RELATED"/>
    <property type="match status" value="1"/>
</dbReference>
<dbReference type="InterPro" id="IPR036013">
    <property type="entry name" value="Band_7/SPFH_dom_sf"/>
</dbReference>
<keyword evidence="4" id="KW-1003">Cell membrane</keyword>
<organism evidence="9 10">
    <name type="scientific">Loktanella gaetbuli</name>
    <dbReference type="NCBI Taxonomy" id="2881335"/>
    <lineage>
        <taxon>Bacteria</taxon>
        <taxon>Pseudomonadati</taxon>
        <taxon>Pseudomonadota</taxon>
        <taxon>Alphaproteobacteria</taxon>
        <taxon>Rhodobacterales</taxon>
        <taxon>Roseobacteraceae</taxon>
        <taxon>Loktanella</taxon>
    </lineage>
</organism>
<feature type="compositionally biased region" description="Polar residues" evidence="7">
    <location>
        <begin position="510"/>
        <end position="526"/>
    </location>
</feature>
<evidence type="ECO:0000313" key="10">
    <source>
        <dbReference type="Proteomes" id="UP001138961"/>
    </source>
</evidence>
<dbReference type="SUPFAM" id="SSF117892">
    <property type="entry name" value="Band 7/SPFH domain"/>
    <property type="match status" value="1"/>
</dbReference>
<sequence>MSALAWIIIILIVAAIIIALAASFYQRATNEVALVRTGLGGRRVVIDGGTLAIPYFHEINRVNMQTLRMDVARSGESSLITKDRLRVDVGAEFYASVSPNDDAVTRAAQTLGNRVFQPDQLKGLIDGMMIDALRSVAAQMTMDELHENRASFVKQVREALTDTLANYGLQLDSVSLTALDQTPFAALDENNAFNAVGMRKLAEVIAKSKKERAEIEGDSQVSVARAAMESERRKLEINLDQRRAEIAQTQEIETLIAAQLSEIAARKADSERSAAQARIQMEQDIAAADIAKEQALRQAEIAQALALDMAEQDSHISRAAKSQEESRAQTEADTARIAAVEAAEALLTARQMAEAERRKALALIAAQEQAEATAARARIMAASDKATAADKTAAKREEAEAIKAVRLAETEAHLAQINAENARSEAQVAMELELARLGALPKILSEMVKPAEKITGISINQMTGLDRSTGNSASSPINQTVDAIMDMAVSLPALQKLGESIGVNVDATLTRPQSSTGKRSPETGAT</sequence>
<dbReference type="Pfam" id="PF15975">
    <property type="entry name" value="Flot"/>
    <property type="match status" value="1"/>
</dbReference>
<evidence type="ECO:0000256" key="2">
    <source>
        <dbReference type="ARBA" id="ARBA00004236"/>
    </source>
</evidence>
<dbReference type="Gene3D" id="3.30.479.30">
    <property type="entry name" value="Band 7 domain"/>
    <property type="match status" value="1"/>
</dbReference>
<feature type="region of interest" description="Disordered" evidence="7">
    <location>
        <begin position="505"/>
        <end position="526"/>
    </location>
</feature>
<comment type="subcellular location">
    <subcellularLocation>
        <location evidence="2">Cell membrane</location>
    </subcellularLocation>
    <subcellularLocation>
        <location evidence="1">Membrane</location>
        <topology evidence="1">Single-pass membrane protein</topology>
    </subcellularLocation>
</comment>
<dbReference type="SMART" id="SM00244">
    <property type="entry name" value="PHB"/>
    <property type="match status" value="1"/>
</dbReference>
<evidence type="ECO:0000313" key="9">
    <source>
        <dbReference type="EMBL" id="MCB5200438.1"/>
    </source>
</evidence>
<reference evidence="9" key="1">
    <citation type="submission" date="2021-10" db="EMBL/GenBank/DDBJ databases">
        <title>Loktanella gaetbuli sp. nov., isolated from a tidal flat.</title>
        <authorList>
            <person name="Park S."/>
            <person name="Yoon J.-H."/>
        </authorList>
    </citation>
    <scope>NUCLEOTIDE SEQUENCE</scope>
    <source>
        <strain evidence="9">TSTF-M6</strain>
    </source>
</reference>
<dbReference type="InterPro" id="IPR031905">
    <property type="entry name" value="Flotillin_C"/>
</dbReference>
<keyword evidence="10" id="KW-1185">Reference proteome</keyword>
<evidence type="ECO:0000256" key="4">
    <source>
        <dbReference type="ARBA" id="ARBA00022475"/>
    </source>
</evidence>
<dbReference type="PANTHER" id="PTHR13806">
    <property type="entry name" value="FLOTILLIN-RELATED"/>
    <property type="match status" value="1"/>
</dbReference>
<dbReference type="InterPro" id="IPR001107">
    <property type="entry name" value="Band_7"/>
</dbReference>
<proteinExistence type="inferred from homology"/>
<dbReference type="CDD" id="cd03399">
    <property type="entry name" value="SPFH_flotillin"/>
    <property type="match status" value="1"/>
</dbReference>
<feature type="domain" description="Band 7" evidence="8">
    <location>
        <begin position="22"/>
        <end position="191"/>
    </location>
</feature>
<keyword evidence="5" id="KW-0472">Membrane</keyword>
<comment type="caution">
    <text evidence="9">The sequence shown here is derived from an EMBL/GenBank/DDBJ whole genome shotgun (WGS) entry which is preliminary data.</text>
</comment>
<keyword evidence="6" id="KW-0175">Coiled coil</keyword>
<comment type="similarity">
    <text evidence="3">Belongs to the band 7/mec-2 family. Flotillin subfamily.</text>
</comment>
<evidence type="ECO:0000256" key="6">
    <source>
        <dbReference type="SAM" id="Coils"/>
    </source>
</evidence>
<evidence type="ECO:0000256" key="3">
    <source>
        <dbReference type="ARBA" id="ARBA00007161"/>
    </source>
</evidence>
<evidence type="ECO:0000259" key="8">
    <source>
        <dbReference type="SMART" id="SM00244"/>
    </source>
</evidence>